<dbReference type="PROSITE" id="PS01173">
    <property type="entry name" value="LIPASE_GDXG_HIS"/>
    <property type="match status" value="1"/>
</dbReference>
<sequence length="374" mass="38439">MTTSLPAEPVRIADPGAGRPGPAKLALLNAVSGVLVPLVARIPEPVKRGLLGGRRVTLDGNTLDTTLQLVLGVQNASGVSGLVASDDVTVARAQLRALAKKIDPAIAVDVAELTVPGPAGDLGARHYAPPGSTGGEPLLVFFHGGGFVVGDLDTHDALCRLLCRDAGVHVLSVDYRLAPEHKAPAAGEDCYAAYRWAVAHAADLGADPARIAVGGDSAGGNLATVVCQTARAAGDVPLPALQLLIYPATNFAEDTRSKTLFAEGFFLTKPHMDWFRDNYLLGASVDVADPRISPLLADDLSGLPPAIVVTAGFDPLRDEGNRYADALAAAGVPVDRREYGSLVHGFANFFAMGGGSATATADVAAALRAHLSGS</sequence>
<gene>
    <name evidence="4" type="ORF">BEL07_06095</name>
</gene>
<comment type="caution">
    <text evidence="4">The sequence shown here is derived from an EMBL/GenBank/DDBJ whole genome shotgun (WGS) entry which is preliminary data.</text>
</comment>
<organism evidence="4 5">
    <name type="scientific">Mycolicibacterium grossiae</name>
    <dbReference type="NCBI Taxonomy" id="1552759"/>
    <lineage>
        <taxon>Bacteria</taxon>
        <taxon>Bacillati</taxon>
        <taxon>Actinomycetota</taxon>
        <taxon>Actinomycetes</taxon>
        <taxon>Mycobacteriales</taxon>
        <taxon>Mycobacteriaceae</taxon>
        <taxon>Mycolicibacterium</taxon>
    </lineage>
</organism>
<evidence type="ECO:0000256" key="2">
    <source>
        <dbReference type="ARBA" id="ARBA00022801"/>
    </source>
</evidence>
<dbReference type="Pfam" id="PF07859">
    <property type="entry name" value="Abhydrolase_3"/>
    <property type="match status" value="1"/>
</dbReference>
<keyword evidence="5" id="KW-1185">Reference proteome</keyword>
<dbReference type="OrthoDB" id="3181909at2"/>
<keyword evidence="2" id="KW-0378">Hydrolase</keyword>
<proteinExistence type="inferred from homology"/>
<dbReference type="Proteomes" id="UP000178953">
    <property type="component" value="Unassembled WGS sequence"/>
</dbReference>
<dbReference type="RefSeq" id="WP_070352211.1">
    <property type="nucleotide sequence ID" value="NZ_CP043474.1"/>
</dbReference>
<name>A0A1E8Q8D3_9MYCO</name>
<dbReference type="InterPro" id="IPR013094">
    <property type="entry name" value="AB_hydrolase_3"/>
</dbReference>
<dbReference type="FunFam" id="3.40.50.1820:FF:000089">
    <property type="entry name" value="Alpha/beta hydrolase"/>
    <property type="match status" value="1"/>
</dbReference>
<evidence type="ECO:0000259" key="3">
    <source>
        <dbReference type="Pfam" id="PF07859"/>
    </source>
</evidence>
<dbReference type="InterPro" id="IPR029058">
    <property type="entry name" value="AB_hydrolase_fold"/>
</dbReference>
<dbReference type="EMBL" id="MCHX01000010">
    <property type="protein sequence ID" value="OFJ54716.1"/>
    <property type="molecule type" value="Genomic_DNA"/>
</dbReference>
<dbReference type="PANTHER" id="PTHR48081:SF8">
    <property type="entry name" value="ALPHA_BETA HYDROLASE FOLD-3 DOMAIN-CONTAINING PROTEIN-RELATED"/>
    <property type="match status" value="1"/>
</dbReference>
<dbReference type="ESTHER" id="9myco-a0a1e8q8d3">
    <property type="family name" value="Hormone-sensitive_lipase_like"/>
</dbReference>
<accession>A0A1E8Q8D3</accession>
<evidence type="ECO:0000313" key="5">
    <source>
        <dbReference type="Proteomes" id="UP000178953"/>
    </source>
</evidence>
<dbReference type="Gene3D" id="3.40.50.1820">
    <property type="entry name" value="alpha/beta hydrolase"/>
    <property type="match status" value="1"/>
</dbReference>
<dbReference type="GO" id="GO:0016787">
    <property type="term" value="F:hydrolase activity"/>
    <property type="evidence" value="ECO:0007669"/>
    <property type="project" value="UniProtKB-KW"/>
</dbReference>
<dbReference type="InterPro" id="IPR002168">
    <property type="entry name" value="Lipase_GDXG_HIS_AS"/>
</dbReference>
<dbReference type="AlphaFoldDB" id="A0A1E8Q8D3"/>
<evidence type="ECO:0000256" key="1">
    <source>
        <dbReference type="ARBA" id="ARBA00010515"/>
    </source>
</evidence>
<dbReference type="InterPro" id="IPR050300">
    <property type="entry name" value="GDXG_lipolytic_enzyme"/>
</dbReference>
<comment type="similarity">
    <text evidence="1">Belongs to the 'GDXG' lipolytic enzyme family.</text>
</comment>
<feature type="domain" description="Alpha/beta hydrolase fold-3" evidence="3">
    <location>
        <begin position="139"/>
        <end position="347"/>
    </location>
</feature>
<dbReference type="SUPFAM" id="SSF53474">
    <property type="entry name" value="alpha/beta-Hydrolases"/>
    <property type="match status" value="1"/>
</dbReference>
<reference evidence="4 5" key="1">
    <citation type="submission" date="2016-09" db="EMBL/GenBank/DDBJ databases">
        <title>genome sequence of Mycobacterium sp. 739 SCH.</title>
        <authorList>
            <person name="Greninger A.L."/>
            <person name="Qin X."/>
            <person name="Jerome K."/>
            <person name="Vora S."/>
            <person name="Quinn K."/>
        </authorList>
    </citation>
    <scope>NUCLEOTIDE SEQUENCE [LARGE SCALE GENOMIC DNA]</scope>
    <source>
        <strain evidence="4 5">SCH</strain>
    </source>
</reference>
<evidence type="ECO:0000313" key="4">
    <source>
        <dbReference type="EMBL" id="OFJ54716.1"/>
    </source>
</evidence>
<protein>
    <submittedName>
        <fullName evidence="4">Lipase</fullName>
    </submittedName>
</protein>
<dbReference type="PANTHER" id="PTHR48081">
    <property type="entry name" value="AB HYDROLASE SUPERFAMILY PROTEIN C4A8.06C"/>
    <property type="match status" value="1"/>
</dbReference>